<organism evidence="1 2">
    <name type="scientific">Canavalia gladiata</name>
    <name type="common">Sword bean</name>
    <name type="synonym">Dolichos gladiatus</name>
    <dbReference type="NCBI Taxonomy" id="3824"/>
    <lineage>
        <taxon>Eukaryota</taxon>
        <taxon>Viridiplantae</taxon>
        <taxon>Streptophyta</taxon>
        <taxon>Embryophyta</taxon>
        <taxon>Tracheophyta</taxon>
        <taxon>Spermatophyta</taxon>
        <taxon>Magnoliopsida</taxon>
        <taxon>eudicotyledons</taxon>
        <taxon>Gunneridae</taxon>
        <taxon>Pentapetalae</taxon>
        <taxon>rosids</taxon>
        <taxon>fabids</taxon>
        <taxon>Fabales</taxon>
        <taxon>Fabaceae</taxon>
        <taxon>Papilionoideae</taxon>
        <taxon>50 kb inversion clade</taxon>
        <taxon>NPAAA clade</taxon>
        <taxon>indigoferoid/millettioid clade</taxon>
        <taxon>Phaseoleae</taxon>
        <taxon>Canavalia</taxon>
    </lineage>
</organism>
<dbReference type="PANTHER" id="PTHR47914">
    <property type="entry name" value="ALPHA/BETA-HYDROLASES SUPERFAMILY PROTEIN"/>
    <property type="match status" value="1"/>
</dbReference>
<comment type="caution">
    <text evidence="1">The sequence shown here is derived from an EMBL/GenBank/DDBJ whole genome shotgun (WGS) entry which is preliminary data.</text>
</comment>
<protein>
    <submittedName>
        <fullName evidence="1">Uncharacterized protein</fullName>
    </submittedName>
</protein>
<dbReference type="PANTHER" id="PTHR47914:SF1">
    <property type="entry name" value="ALPHA_BETA-HYDROLASES SUPERFAMILY PROTEIN"/>
    <property type="match status" value="1"/>
</dbReference>
<dbReference type="GO" id="GO:0009507">
    <property type="term" value="C:chloroplast"/>
    <property type="evidence" value="ECO:0007669"/>
    <property type="project" value="TreeGrafter"/>
</dbReference>
<accession>A0AAN9QGD2</accession>
<gene>
    <name evidence="1" type="ORF">VNO77_24555</name>
</gene>
<dbReference type="InterPro" id="IPR029058">
    <property type="entry name" value="AB_hydrolase_fold"/>
</dbReference>
<sequence length="195" mass="21901">MFGAPVDTSSIMPFSISHQTSNWQWKFKNNSINFYYEEHIKERSEPSQNILMMPTIFDVSTVEEWRVVAEDIVQRNGNVNWRANIVDWPGLGNSDWPKINYSTDVLENFLVDFINSSNGPIKQSENNLIIFGGGHTASMVVRASKKGLVKPTSIAAVAPTWAGPLPIGHGRDSSKENWKQGTLMLSFLGHMLFPC</sequence>
<proteinExistence type="predicted"/>
<dbReference type="AlphaFoldDB" id="A0AAN9QGD2"/>
<name>A0AAN9QGD2_CANGL</name>
<keyword evidence="2" id="KW-1185">Reference proteome</keyword>
<dbReference type="Proteomes" id="UP001367508">
    <property type="component" value="Unassembled WGS sequence"/>
</dbReference>
<evidence type="ECO:0000313" key="2">
    <source>
        <dbReference type="Proteomes" id="UP001367508"/>
    </source>
</evidence>
<dbReference type="EMBL" id="JAYMYQ010000005">
    <property type="protein sequence ID" value="KAK7330363.1"/>
    <property type="molecule type" value="Genomic_DNA"/>
</dbReference>
<dbReference type="SUPFAM" id="SSF53474">
    <property type="entry name" value="alpha/beta-Hydrolases"/>
    <property type="match status" value="1"/>
</dbReference>
<reference evidence="1 2" key="1">
    <citation type="submission" date="2024-01" db="EMBL/GenBank/DDBJ databases">
        <title>The genomes of 5 underutilized Papilionoideae crops provide insights into root nodulation and disease resistanc.</title>
        <authorList>
            <person name="Jiang F."/>
        </authorList>
    </citation>
    <scope>NUCLEOTIDE SEQUENCE [LARGE SCALE GENOMIC DNA]</scope>
    <source>
        <strain evidence="1">LVBAO_FW01</strain>
        <tissue evidence="1">Leaves</tissue>
    </source>
</reference>
<evidence type="ECO:0000313" key="1">
    <source>
        <dbReference type="EMBL" id="KAK7330363.1"/>
    </source>
</evidence>